<reference evidence="2" key="1">
    <citation type="journal article" date="2023" name="bioRxiv">
        <title>Scaffold-level genome assemblies of two parasitoid biocontrol wasps reveal the parthenogenesis mechanism and an associated novel virus.</title>
        <authorList>
            <person name="Inwood S."/>
            <person name="Skelly J."/>
            <person name="Guhlin J."/>
            <person name="Harrop T."/>
            <person name="Goldson S."/>
            <person name="Dearden P."/>
        </authorList>
    </citation>
    <scope>NUCLEOTIDE SEQUENCE</scope>
    <source>
        <strain evidence="2">Lincoln</strain>
        <tissue evidence="2">Whole body</tissue>
    </source>
</reference>
<dbReference type="InterPro" id="IPR002999">
    <property type="entry name" value="Tudor"/>
</dbReference>
<dbReference type="SUPFAM" id="SSF63748">
    <property type="entry name" value="Tudor/PWWP/MBT"/>
    <property type="match status" value="1"/>
</dbReference>
<accession>A0AA39C2I4</accession>
<feature type="domain" description="Tudor" evidence="1">
    <location>
        <begin position="19"/>
        <end position="125"/>
    </location>
</feature>
<dbReference type="InterPro" id="IPR035437">
    <property type="entry name" value="SNase_OB-fold_sf"/>
</dbReference>
<dbReference type="EMBL" id="JAQQBR010003101">
    <property type="protein sequence ID" value="KAK0156798.1"/>
    <property type="molecule type" value="Genomic_DNA"/>
</dbReference>
<organism evidence="2 3">
    <name type="scientific">Microctonus hyperodae</name>
    <name type="common">Parasitoid wasp</name>
    <dbReference type="NCBI Taxonomy" id="165561"/>
    <lineage>
        <taxon>Eukaryota</taxon>
        <taxon>Metazoa</taxon>
        <taxon>Ecdysozoa</taxon>
        <taxon>Arthropoda</taxon>
        <taxon>Hexapoda</taxon>
        <taxon>Insecta</taxon>
        <taxon>Pterygota</taxon>
        <taxon>Neoptera</taxon>
        <taxon>Endopterygota</taxon>
        <taxon>Hymenoptera</taxon>
        <taxon>Apocrita</taxon>
        <taxon>Ichneumonoidea</taxon>
        <taxon>Braconidae</taxon>
        <taxon>Euphorinae</taxon>
        <taxon>Microctonus</taxon>
    </lineage>
</organism>
<dbReference type="AlphaFoldDB" id="A0AA39C2I4"/>
<dbReference type="Gene3D" id="2.30.30.140">
    <property type="match status" value="1"/>
</dbReference>
<sequence>MDLSRSQQIIGRCLECTAGNILTPSHFYIILKHEEWKLDKYSEDIQDFHQRTFIYNPVILTPRHLYSCKIQNKWRRVVLLKTIRGECTIAPIDLGGVTIVDEDELKELPLHLLAPPPLAIRAHLVGLLPALHNIWSLDSANFVADLLCCHPYGAYFFYFHTDTHSYGINIVNSTGTLNIRQALINESLARPGYPTIEHLQYPHRYQDEIESDSDSESDDSGIDIDN</sequence>
<evidence type="ECO:0000313" key="2">
    <source>
        <dbReference type="EMBL" id="KAK0156798.1"/>
    </source>
</evidence>
<evidence type="ECO:0000259" key="1">
    <source>
        <dbReference type="Pfam" id="PF00567"/>
    </source>
</evidence>
<gene>
    <name evidence="2" type="ORF">PV327_011615</name>
</gene>
<comment type="caution">
    <text evidence="2">The sequence shown here is derived from an EMBL/GenBank/DDBJ whole genome shotgun (WGS) entry which is preliminary data.</text>
</comment>
<reference evidence="2" key="2">
    <citation type="submission" date="2023-03" db="EMBL/GenBank/DDBJ databases">
        <authorList>
            <person name="Inwood S.N."/>
            <person name="Skelly J.G."/>
            <person name="Guhlin J."/>
            <person name="Harrop T.W.R."/>
            <person name="Goldson S.G."/>
            <person name="Dearden P.K."/>
        </authorList>
    </citation>
    <scope>NUCLEOTIDE SEQUENCE</scope>
    <source>
        <strain evidence="2">Lincoln</strain>
        <tissue evidence="2">Whole body</tissue>
    </source>
</reference>
<dbReference type="GO" id="GO:0005737">
    <property type="term" value="C:cytoplasm"/>
    <property type="evidence" value="ECO:0007669"/>
    <property type="project" value="UniProtKB-ARBA"/>
</dbReference>
<dbReference type="Pfam" id="PF00567">
    <property type="entry name" value="TUDOR"/>
    <property type="match status" value="1"/>
</dbReference>
<keyword evidence="3" id="KW-1185">Reference proteome</keyword>
<protein>
    <recommendedName>
        <fullName evidence="1">Tudor domain-containing protein</fullName>
    </recommendedName>
</protein>
<dbReference type="Gene3D" id="2.40.50.90">
    <property type="match status" value="1"/>
</dbReference>
<evidence type="ECO:0000313" key="3">
    <source>
        <dbReference type="Proteomes" id="UP001168972"/>
    </source>
</evidence>
<dbReference type="Proteomes" id="UP001168972">
    <property type="component" value="Unassembled WGS sequence"/>
</dbReference>
<proteinExistence type="predicted"/>
<name>A0AA39C2I4_MICHY</name>